<dbReference type="RefSeq" id="WP_068119462.1">
    <property type="nucleotide sequence ID" value="NZ_CCXJ01000187.1"/>
</dbReference>
<dbReference type="Proteomes" id="UP001240447">
    <property type="component" value="Unassembled WGS sequence"/>
</dbReference>
<accession>A0ABT9NPU8</accession>
<gene>
    <name evidence="3" type="ORF">J2S59_002267</name>
</gene>
<evidence type="ECO:0000313" key="3">
    <source>
        <dbReference type="EMBL" id="MDP9822458.1"/>
    </source>
</evidence>
<protein>
    <recommendedName>
        <fullName evidence="5">DUF4352 domain-containing protein</fullName>
    </recommendedName>
</protein>
<proteinExistence type="predicted"/>
<evidence type="ECO:0000256" key="2">
    <source>
        <dbReference type="SAM" id="SignalP"/>
    </source>
</evidence>
<evidence type="ECO:0000256" key="1">
    <source>
        <dbReference type="SAM" id="MobiDB-lite"/>
    </source>
</evidence>
<evidence type="ECO:0000313" key="4">
    <source>
        <dbReference type="Proteomes" id="UP001240447"/>
    </source>
</evidence>
<dbReference type="EMBL" id="JAUSQM010000001">
    <property type="protein sequence ID" value="MDP9822458.1"/>
    <property type="molecule type" value="Genomic_DNA"/>
</dbReference>
<dbReference type="PROSITE" id="PS51257">
    <property type="entry name" value="PROKAR_LIPOPROTEIN"/>
    <property type="match status" value="1"/>
</dbReference>
<keyword evidence="4" id="KW-1185">Reference proteome</keyword>
<name>A0ABT9NPU8_9ACTN</name>
<feature type="compositionally biased region" description="Low complexity" evidence="1">
    <location>
        <begin position="33"/>
        <end position="48"/>
    </location>
</feature>
<evidence type="ECO:0008006" key="5">
    <source>
        <dbReference type="Google" id="ProtNLM"/>
    </source>
</evidence>
<keyword evidence="2" id="KW-0732">Signal</keyword>
<organism evidence="3 4">
    <name type="scientific">Nocardioides massiliensis</name>
    <dbReference type="NCBI Taxonomy" id="1325935"/>
    <lineage>
        <taxon>Bacteria</taxon>
        <taxon>Bacillati</taxon>
        <taxon>Actinomycetota</taxon>
        <taxon>Actinomycetes</taxon>
        <taxon>Propionibacteriales</taxon>
        <taxon>Nocardioidaceae</taxon>
        <taxon>Nocardioides</taxon>
    </lineage>
</organism>
<sequence>MARRPSRRAAALVVPVALSLVLAGCGGSDEPEQPAAEDSASASPSAGSTVAVPEGVALTDAGTELDFGETATVVHEPDQKRGSVVEVTVTGVREARMAAFSAYTLDEQTLASSPYFVDVTVENVGETDLGGAPVPLWAVDERNQLVQASTFSARFEPCASTPLPAEFAPGASVETCLVYLLPDAGVLRAVSFRPSQEVEPITWTGEVTPAKPARKKRSRNR</sequence>
<comment type="caution">
    <text evidence="3">The sequence shown here is derived from an EMBL/GenBank/DDBJ whole genome shotgun (WGS) entry which is preliminary data.</text>
</comment>
<feature type="region of interest" description="Disordered" evidence="1">
    <location>
        <begin position="26"/>
        <end position="50"/>
    </location>
</feature>
<feature type="chain" id="PRO_5046588723" description="DUF4352 domain-containing protein" evidence="2">
    <location>
        <begin position="24"/>
        <end position="221"/>
    </location>
</feature>
<feature type="signal peptide" evidence="2">
    <location>
        <begin position="1"/>
        <end position="23"/>
    </location>
</feature>
<reference evidence="3 4" key="1">
    <citation type="submission" date="2023-07" db="EMBL/GenBank/DDBJ databases">
        <title>Sequencing the genomes of 1000 actinobacteria strains.</title>
        <authorList>
            <person name="Klenk H.-P."/>
        </authorList>
    </citation>
    <scope>NUCLEOTIDE SEQUENCE [LARGE SCALE GENOMIC DNA]</scope>
    <source>
        <strain evidence="3 4">GD13</strain>
    </source>
</reference>